<name>A0A4P9W6X6_9FUNG</name>
<dbReference type="EMBL" id="KZ997953">
    <property type="protein sequence ID" value="RKO86738.1"/>
    <property type="molecule type" value="Genomic_DNA"/>
</dbReference>
<gene>
    <name evidence="1" type="ORF">BDK51DRAFT_27108</name>
</gene>
<reference evidence="2" key="1">
    <citation type="journal article" date="2018" name="Nat. Microbiol.">
        <title>Leveraging single-cell genomics to expand the fungal tree of life.</title>
        <authorList>
            <person name="Ahrendt S.R."/>
            <person name="Quandt C.A."/>
            <person name="Ciobanu D."/>
            <person name="Clum A."/>
            <person name="Salamov A."/>
            <person name="Andreopoulos B."/>
            <person name="Cheng J.F."/>
            <person name="Woyke T."/>
            <person name="Pelin A."/>
            <person name="Henrissat B."/>
            <person name="Reynolds N.K."/>
            <person name="Benny G.L."/>
            <person name="Smith M.E."/>
            <person name="James T.Y."/>
            <person name="Grigoriev I.V."/>
        </authorList>
    </citation>
    <scope>NUCLEOTIDE SEQUENCE [LARGE SCALE GENOMIC DNA]</scope>
</reference>
<protein>
    <submittedName>
        <fullName evidence="1">Uncharacterized protein</fullName>
    </submittedName>
</protein>
<dbReference type="AlphaFoldDB" id="A0A4P9W6X6"/>
<evidence type="ECO:0000313" key="1">
    <source>
        <dbReference type="EMBL" id="RKO86738.1"/>
    </source>
</evidence>
<sequence length="201" mass="22381">MGMAWLVPESRPELLVDAVNRSIEIERGIISGILPGRQATRAPKPLAGISRNQVMVLDSLTDRDASEKLMEQALCCGWLHTYHSPPPQRERKDTATIVGVEEGYYGMKEGDGCYPTHPPRGCSRWSLAGARLVLVSMMDLGASFKCRIPFVLILYFAIDSDCYPDPDIPTRRKHSETKVVARGVRRLNPLAPRPAPPQQPY</sequence>
<dbReference type="Proteomes" id="UP000269721">
    <property type="component" value="Unassembled WGS sequence"/>
</dbReference>
<proteinExistence type="predicted"/>
<accession>A0A4P9W6X6</accession>
<evidence type="ECO:0000313" key="2">
    <source>
        <dbReference type="Proteomes" id="UP000269721"/>
    </source>
</evidence>
<keyword evidence="2" id="KW-1185">Reference proteome</keyword>
<organism evidence="1 2">
    <name type="scientific">Blyttiomyces helicus</name>
    <dbReference type="NCBI Taxonomy" id="388810"/>
    <lineage>
        <taxon>Eukaryota</taxon>
        <taxon>Fungi</taxon>
        <taxon>Fungi incertae sedis</taxon>
        <taxon>Chytridiomycota</taxon>
        <taxon>Chytridiomycota incertae sedis</taxon>
        <taxon>Chytridiomycetes</taxon>
        <taxon>Chytridiomycetes incertae sedis</taxon>
        <taxon>Blyttiomyces</taxon>
    </lineage>
</organism>